<dbReference type="AlphaFoldDB" id="A0A2P2P1Z5"/>
<organism evidence="2">
    <name type="scientific">Rhizophora mucronata</name>
    <name type="common">Asiatic mangrove</name>
    <dbReference type="NCBI Taxonomy" id="61149"/>
    <lineage>
        <taxon>Eukaryota</taxon>
        <taxon>Viridiplantae</taxon>
        <taxon>Streptophyta</taxon>
        <taxon>Embryophyta</taxon>
        <taxon>Tracheophyta</taxon>
        <taxon>Spermatophyta</taxon>
        <taxon>Magnoliopsida</taxon>
        <taxon>eudicotyledons</taxon>
        <taxon>Gunneridae</taxon>
        <taxon>Pentapetalae</taxon>
        <taxon>rosids</taxon>
        <taxon>fabids</taxon>
        <taxon>Malpighiales</taxon>
        <taxon>Rhizophoraceae</taxon>
        <taxon>Rhizophora</taxon>
    </lineage>
</organism>
<evidence type="ECO:0008006" key="3">
    <source>
        <dbReference type="Google" id="ProtNLM"/>
    </source>
</evidence>
<reference evidence="2" key="1">
    <citation type="submission" date="2018-02" db="EMBL/GenBank/DDBJ databases">
        <title>Rhizophora mucronata_Transcriptome.</title>
        <authorList>
            <person name="Meera S.P."/>
            <person name="Sreeshan A."/>
            <person name="Augustine A."/>
        </authorList>
    </citation>
    <scope>NUCLEOTIDE SEQUENCE</scope>
    <source>
        <tissue evidence="2">Leaf</tissue>
    </source>
</reference>
<feature type="signal peptide" evidence="1">
    <location>
        <begin position="1"/>
        <end position="21"/>
    </location>
</feature>
<feature type="chain" id="PRO_5015187057" description="Transmembrane protein" evidence="1">
    <location>
        <begin position="22"/>
        <end position="65"/>
    </location>
</feature>
<accession>A0A2P2P1Z5</accession>
<protein>
    <recommendedName>
        <fullName evidence="3">Transmembrane protein</fullName>
    </recommendedName>
</protein>
<proteinExistence type="predicted"/>
<keyword evidence="1" id="KW-0732">Signal</keyword>
<evidence type="ECO:0000256" key="1">
    <source>
        <dbReference type="SAM" id="SignalP"/>
    </source>
</evidence>
<name>A0A2P2P1Z5_RHIMU</name>
<sequence length="65" mass="7756">MHNIIFLMLLFFLQFNLYVQQTPILQYNLYSQDFKYTVINIFQNQDCSQSTAKCRKDGKSVLLDI</sequence>
<dbReference type="EMBL" id="GGEC01068157">
    <property type="protein sequence ID" value="MBX48641.1"/>
    <property type="molecule type" value="Transcribed_RNA"/>
</dbReference>
<evidence type="ECO:0000313" key="2">
    <source>
        <dbReference type="EMBL" id="MBX48641.1"/>
    </source>
</evidence>